<accession>A0AA88AKU3</accession>
<sequence>MRRSSKPGLCPPSRVVGYVSFISVVALVWKSPLSVPVRRRLHRCRLQRIFNFASVLSTPDMRRPSYPLQLDSPRPDPLIPAPNLGLTQSSFSLGFWVCFPYGLMSTDFADVILTK</sequence>
<dbReference type="AlphaFoldDB" id="A0AA88AKU3"/>
<keyword evidence="1" id="KW-1133">Transmembrane helix</keyword>
<dbReference type="EMBL" id="BTGU01000013">
    <property type="protein sequence ID" value="GMN41796.1"/>
    <property type="molecule type" value="Genomic_DNA"/>
</dbReference>
<protein>
    <submittedName>
        <fullName evidence="2">Uncharacterized protein</fullName>
    </submittedName>
</protein>
<comment type="caution">
    <text evidence="2">The sequence shown here is derived from an EMBL/GenBank/DDBJ whole genome shotgun (WGS) entry which is preliminary data.</text>
</comment>
<evidence type="ECO:0000256" key="1">
    <source>
        <dbReference type="SAM" id="Phobius"/>
    </source>
</evidence>
<keyword evidence="1" id="KW-0812">Transmembrane</keyword>
<keyword evidence="3" id="KW-1185">Reference proteome</keyword>
<name>A0AA88AKU3_FICCA</name>
<dbReference type="Gramene" id="FCD_00014667-RA">
    <property type="protein sequence ID" value="FCD_00014667-RA:cds"/>
    <property type="gene ID" value="FCD_00014667"/>
</dbReference>
<keyword evidence="1" id="KW-0472">Membrane</keyword>
<feature type="transmembrane region" description="Helical" evidence="1">
    <location>
        <begin position="15"/>
        <end position="33"/>
    </location>
</feature>
<proteinExistence type="predicted"/>
<reference evidence="2" key="1">
    <citation type="submission" date="2023-07" db="EMBL/GenBank/DDBJ databases">
        <title>draft genome sequence of fig (Ficus carica).</title>
        <authorList>
            <person name="Takahashi T."/>
            <person name="Nishimura K."/>
        </authorList>
    </citation>
    <scope>NUCLEOTIDE SEQUENCE</scope>
</reference>
<dbReference type="Proteomes" id="UP001187192">
    <property type="component" value="Unassembled WGS sequence"/>
</dbReference>
<evidence type="ECO:0000313" key="3">
    <source>
        <dbReference type="Proteomes" id="UP001187192"/>
    </source>
</evidence>
<evidence type="ECO:0000313" key="2">
    <source>
        <dbReference type="EMBL" id="GMN41796.1"/>
    </source>
</evidence>
<gene>
    <name evidence="2" type="ORF">TIFTF001_011023</name>
</gene>
<organism evidence="2 3">
    <name type="scientific">Ficus carica</name>
    <name type="common">Common fig</name>
    <dbReference type="NCBI Taxonomy" id="3494"/>
    <lineage>
        <taxon>Eukaryota</taxon>
        <taxon>Viridiplantae</taxon>
        <taxon>Streptophyta</taxon>
        <taxon>Embryophyta</taxon>
        <taxon>Tracheophyta</taxon>
        <taxon>Spermatophyta</taxon>
        <taxon>Magnoliopsida</taxon>
        <taxon>eudicotyledons</taxon>
        <taxon>Gunneridae</taxon>
        <taxon>Pentapetalae</taxon>
        <taxon>rosids</taxon>
        <taxon>fabids</taxon>
        <taxon>Rosales</taxon>
        <taxon>Moraceae</taxon>
        <taxon>Ficeae</taxon>
        <taxon>Ficus</taxon>
    </lineage>
</organism>